<feature type="domain" description="SRP54-type proteins GTP-binding" evidence="10">
    <location>
        <begin position="266"/>
        <end position="279"/>
    </location>
</feature>
<dbReference type="PANTHER" id="PTHR11564">
    <property type="entry name" value="SIGNAL RECOGNITION PARTICLE 54K PROTEIN SRP54"/>
    <property type="match status" value="1"/>
</dbReference>
<dbReference type="InterPro" id="IPR027417">
    <property type="entry name" value="P-loop_NTPase"/>
</dbReference>
<evidence type="ECO:0000256" key="2">
    <source>
        <dbReference type="ARBA" id="ARBA00022741"/>
    </source>
</evidence>
<dbReference type="InterPro" id="IPR022941">
    <property type="entry name" value="SRP54"/>
</dbReference>
<dbReference type="Pfam" id="PF02881">
    <property type="entry name" value="SRP54_N"/>
    <property type="match status" value="1"/>
</dbReference>
<dbReference type="SUPFAM" id="SSF52540">
    <property type="entry name" value="P-loop containing nucleoside triphosphate hydrolases"/>
    <property type="match status" value="1"/>
</dbReference>
<dbReference type="Pfam" id="PF00448">
    <property type="entry name" value="SRP54"/>
    <property type="match status" value="1"/>
</dbReference>
<dbReference type="SUPFAM" id="SSF47446">
    <property type="entry name" value="Signal peptide-binding domain"/>
    <property type="match status" value="1"/>
</dbReference>
<feature type="binding site" evidence="9">
    <location>
        <begin position="245"/>
        <end position="248"/>
    </location>
    <ligand>
        <name>GTP</name>
        <dbReference type="ChEBI" id="CHEBI:37565"/>
    </ligand>
</feature>
<comment type="catalytic activity">
    <reaction evidence="8 9">
        <text>GTP + H2O = GDP + phosphate + H(+)</text>
        <dbReference type="Rhea" id="RHEA:19669"/>
        <dbReference type="ChEBI" id="CHEBI:15377"/>
        <dbReference type="ChEBI" id="CHEBI:15378"/>
        <dbReference type="ChEBI" id="CHEBI:37565"/>
        <dbReference type="ChEBI" id="CHEBI:43474"/>
        <dbReference type="ChEBI" id="CHEBI:58189"/>
        <dbReference type="EC" id="3.6.5.4"/>
    </reaction>
</comment>
<dbReference type="GO" id="GO:0048500">
    <property type="term" value="C:signal recognition particle"/>
    <property type="evidence" value="ECO:0007669"/>
    <property type="project" value="UniProtKB-UniRule"/>
</dbReference>
<dbReference type="SMART" id="SM00963">
    <property type="entry name" value="SRP54_N"/>
    <property type="match status" value="1"/>
</dbReference>
<dbReference type="InterPro" id="IPR004125">
    <property type="entry name" value="Signal_recog_particle_SRP54_M"/>
</dbReference>
<dbReference type="AlphaFoldDB" id="A0A832EXW9"/>
<dbReference type="InterPro" id="IPR036891">
    <property type="entry name" value="Signal_recog_part_SRP54_M_sf"/>
</dbReference>
<dbReference type="InterPro" id="IPR000897">
    <property type="entry name" value="SRP54_GTPase_dom"/>
</dbReference>
<dbReference type="Gene3D" id="1.20.120.140">
    <property type="entry name" value="Signal recognition particle SRP54, nucleotide-binding domain"/>
    <property type="match status" value="1"/>
</dbReference>
<protein>
    <recommendedName>
        <fullName evidence="9">Signal recognition particle protein</fullName>
        <ecNumber evidence="9">3.6.5.4</ecNumber>
    </recommendedName>
    <alternativeName>
        <fullName evidence="9">Fifty-four homolog</fullName>
    </alternativeName>
</protein>
<organism evidence="11">
    <name type="scientific">Desulfurella acetivorans</name>
    <dbReference type="NCBI Taxonomy" id="33002"/>
    <lineage>
        <taxon>Bacteria</taxon>
        <taxon>Pseudomonadati</taxon>
        <taxon>Campylobacterota</taxon>
        <taxon>Desulfurellia</taxon>
        <taxon>Desulfurellales</taxon>
        <taxon>Desulfurellaceae</taxon>
        <taxon>Desulfurella</taxon>
    </lineage>
</organism>
<dbReference type="EC" id="3.6.5.4" evidence="9"/>
<evidence type="ECO:0000313" key="11">
    <source>
        <dbReference type="EMBL" id="HGA37632.1"/>
    </source>
</evidence>
<evidence type="ECO:0000256" key="4">
    <source>
        <dbReference type="ARBA" id="ARBA00022884"/>
    </source>
</evidence>
<dbReference type="FunFam" id="3.40.50.300:FF:000022">
    <property type="entry name" value="Signal recognition particle 54 kDa subunit"/>
    <property type="match status" value="1"/>
</dbReference>
<dbReference type="HAMAP" id="MF_00306">
    <property type="entry name" value="SRP54"/>
    <property type="match status" value="1"/>
</dbReference>
<comment type="function">
    <text evidence="9">Involved in targeting and insertion of nascent membrane proteins into the cytoplasmic membrane. Binds to the hydrophobic signal sequence of the ribosome-nascent chain (RNC) as it emerges from the ribosomes. The SRP-RNC complex is then targeted to the cytoplasmic membrane where it interacts with the SRP receptor FtsY.</text>
</comment>
<dbReference type="CDD" id="cd18539">
    <property type="entry name" value="SRP_G"/>
    <property type="match status" value="1"/>
</dbReference>
<feature type="binding site" evidence="9">
    <location>
        <begin position="106"/>
        <end position="113"/>
    </location>
    <ligand>
        <name>GTP</name>
        <dbReference type="ChEBI" id="CHEBI:37565"/>
    </ligand>
</feature>
<dbReference type="Gene3D" id="3.40.50.300">
    <property type="entry name" value="P-loop containing nucleotide triphosphate hydrolases"/>
    <property type="match status" value="1"/>
</dbReference>
<dbReference type="PROSITE" id="PS00300">
    <property type="entry name" value="SRP54"/>
    <property type="match status" value="1"/>
</dbReference>
<dbReference type="InterPro" id="IPR042101">
    <property type="entry name" value="SRP54_N_sf"/>
</dbReference>
<dbReference type="EMBL" id="DTPL01000149">
    <property type="protein sequence ID" value="HGA37632.1"/>
    <property type="molecule type" value="Genomic_DNA"/>
</dbReference>
<keyword evidence="2 9" id="KW-0547">Nucleotide-binding</keyword>
<evidence type="ECO:0000256" key="7">
    <source>
        <dbReference type="ARBA" id="ARBA00023274"/>
    </source>
</evidence>
<dbReference type="GO" id="GO:0005525">
    <property type="term" value="F:GTP binding"/>
    <property type="evidence" value="ECO:0007669"/>
    <property type="project" value="UniProtKB-UniRule"/>
</dbReference>
<keyword evidence="6 9" id="KW-0733">Signal recognition particle</keyword>
<keyword evidence="3 9" id="KW-0378">Hydrolase</keyword>
<keyword evidence="4 9" id="KW-0694">RNA-binding</keyword>
<dbReference type="InterPro" id="IPR013822">
    <property type="entry name" value="Signal_recog_particl_SRP54_hlx"/>
</dbReference>
<accession>A0A832EXW9</accession>
<dbReference type="PANTHER" id="PTHR11564:SF5">
    <property type="entry name" value="SIGNAL RECOGNITION PARTICLE SUBUNIT SRP54"/>
    <property type="match status" value="1"/>
</dbReference>
<comment type="domain">
    <text evidence="9">Composed of three domains: the N-terminal N domain, which is responsible for interactions with the ribosome, the central G domain, which binds GTP, and the C-terminal M domain, which binds the RNA and the signal sequence of the RNC.</text>
</comment>
<evidence type="ECO:0000256" key="5">
    <source>
        <dbReference type="ARBA" id="ARBA00023134"/>
    </source>
</evidence>
<proteinExistence type="inferred from homology"/>
<keyword evidence="9" id="KW-0963">Cytoplasm</keyword>
<evidence type="ECO:0000256" key="1">
    <source>
        <dbReference type="ARBA" id="ARBA00005450"/>
    </source>
</evidence>
<dbReference type="Gene3D" id="1.10.260.30">
    <property type="entry name" value="Signal recognition particle, SRP54 subunit, M-domain"/>
    <property type="match status" value="1"/>
</dbReference>
<comment type="similarity">
    <text evidence="1 9">Belongs to the GTP-binding SRP family. SRP54 subfamily.</text>
</comment>
<evidence type="ECO:0000256" key="9">
    <source>
        <dbReference type="HAMAP-Rule" id="MF_00306"/>
    </source>
</evidence>
<dbReference type="InterPro" id="IPR003593">
    <property type="entry name" value="AAA+_ATPase"/>
</dbReference>
<comment type="caution">
    <text evidence="11">The sequence shown here is derived from an EMBL/GenBank/DDBJ whole genome shotgun (WGS) entry which is preliminary data.</text>
</comment>
<name>A0A832EXW9_DESAE</name>
<dbReference type="GO" id="GO:0006614">
    <property type="term" value="P:SRP-dependent cotranslational protein targeting to membrane"/>
    <property type="evidence" value="ECO:0007669"/>
    <property type="project" value="InterPro"/>
</dbReference>
<dbReference type="InterPro" id="IPR004780">
    <property type="entry name" value="SRP"/>
</dbReference>
<dbReference type="SMART" id="SM00382">
    <property type="entry name" value="AAA"/>
    <property type="match status" value="1"/>
</dbReference>
<dbReference type="Pfam" id="PF02978">
    <property type="entry name" value="SRP_SPB"/>
    <property type="match status" value="1"/>
</dbReference>
<keyword evidence="5 9" id="KW-0342">GTP-binding</keyword>
<sequence>MFEDLEAKLANALKKIKGQALITEQDALEVLKNIKFALLEADVNYKVVKEIEQELKEKLVGRQIEKNLTPFQTIVDIVHKELTQVLGDESSTFVINSKPFVVMLVGIQGSGKTTTCAKLARLLKSKGRQVLLVACDIYRPAAVKQLQTLGKQLDIPVFSKDNTKPQDIALQSLEYAKSNGRDIVIIDTAGRLQIDEQLMQELVVMKNTAQPNEILLVVDSMIGQEAVNIAKKFNDDVGISGLIFTKMDADARGGALLSIKRIVGKPIKFIGVGEKISDLEQFYPDRIASRILGMGDILTLIEQAKNQTDEQEQKQLQKKLKKNQFTLDDFLGQLKKIQKMGSIASIIKMIPGLNKAKLSNTDDFEVELKKITAIIQSMTKKEKENYKIIDASRKRRIAKGSGTDVQSVNKLLKQFEEMNKMMKGLDKNKALHIMKNLGRM</sequence>
<feature type="binding site" evidence="9">
    <location>
        <begin position="187"/>
        <end position="191"/>
    </location>
    <ligand>
        <name>GTP</name>
        <dbReference type="ChEBI" id="CHEBI:37565"/>
    </ligand>
</feature>
<reference evidence="11" key="1">
    <citation type="journal article" date="2020" name="mSystems">
        <title>Genome- and Community-Level Interaction Insights into Carbon Utilization and Element Cycling Functions of Hydrothermarchaeota in Hydrothermal Sediment.</title>
        <authorList>
            <person name="Zhou Z."/>
            <person name="Liu Y."/>
            <person name="Xu W."/>
            <person name="Pan J."/>
            <person name="Luo Z.H."/>
            <person name="Li M."/>
        </authorList>
    </citation>
    <scope>NUCLEOTIDE SEQUENCE [LARGE SCALE GENOMIC DNA]</scope>
    <source>
        <strain evidence="11">SpSt-972</strain>
    </source>
</reference>
<evidence type="ECO:0000259" key="10">
    <source>
        <dbReference type="PROSITE" id="PS00300"/>
    </source>
</evidence>
<evidence type="ECO:0000256" key="6">
    <source>
        <dbReference type="ARBA" id="ARBA00023135"/>
    </source>
</evidence>
<gene>
    <name evidence="9" type="primary">ffh</name>
    <name evidence="11" type="ORF">ENX80_02280</name>
</gene>
<dbReference type="SMART" id="SM00962">
    <property type="entry name" value="SRP54"/>
    <property type="match status" value="1"/>
</dbReference>
<evidence type="ECO:0000256" key="8">
    <source>
        <dbReference type="ARBA" id="ARBA00048027"/>
    </source>
</evidence>
<dbReference type="GO" id="GO:0003924">
    <property type="term" value="F:GTPase activity"/>
    <property type="evidence" value="ECO:0007669"/>
    <property type="project" value="UniProtKB-UniRule"/>
</dbReference>
<dbReference type="NCBIfam" id="TIGR00959">
    <property type="entry name" value="ffh"/>
    <property type="match status" value="1"/>
</dbReference>
<dbReference type="GO" id="GO:0008312">
    <property type="term" value="F:7S RNA binding"/>
    <property type="evidence" value="ECO:0007669"/>
    <property type="project" value="InterPro"/>
</dbReference>
<comment type="subunit">
    <text evidence="9">Part of the signal recognition particle protein translocation system, which is composed of SRP and FtsY.</text>
</comment>
<comment type="subcellular location">
    <subcellularLocation>
        <location evidence="9">Cytoplasm</location>
    </subcellularLocation>
    <text evidence="9">The SRP-RNC complex is targeted to the cytoplasmic membrane.</text>
</comment>
<evidence type="ECO:0000256" key="3">
    <source>
        <dbReference type="ARBA" id="ARBA00022801"/>
    </source>
</evidence>
<keyword evidence="7 9" id="KW-0687">Ribonucleoprotein</keyword>